<comment type="caution">
    <text evidence="1">The sequence shown here is derived from an EMBL/GenBank/DDBJ whole genome shotgun (WGS) entry which is preliminary data.</text>
</comment>
<protein>
    <submittedName>
        <fullName evidence="1">Uncharacterized protein</fullName>
    </submittedName>
</protein>
<evidence type="ECO:0000313" key="1">
    <source>
        <dbReference type="EMBL" id="CAH9413763.1"/>
    </source>
</evidence>
<dbReference type="RefSeq" id="WP_086670624.1">
    <property type="nucleotide sequence ID" value="NZ_CAKXYP010000002.1"/>
</dbReference>
<dbReference type="Proteomes" id="UP001154015">
    <property type="component" value="Unassembled WGS sequence"/>
</dbReference>
<accession>A0ABM9GQT1</accession>
<dbReference type="EMBL" id="CAKXYP010000002">
    <property type="protein sequence ID" value="CAH9413763.1"/>
    <property type="molecule type" value="Genomic_DNA"/>
</dbReference>
<proteinExistence type="predicted"/>
<reference evidence="1" key="1">
    <citation type="submission" date="2022-03" db="EMBL/GenBank/DDBJ databases">
        <authorList>
            <person name="Leyn A S."/>
        </authorList>
    </citation>
    <scope>NUCLEOTIDE SEQUENCE</scope>
    <source>
        <strain evidence="1">Streptomyces globisporus 4-3</strain>
    </source>
</reference>
<gene>
    <name evidence="1" type="ORF">SGL43_00762</name>
</gene>
<keyword evidence="2" id="KW-1185">Reference proteome</keyword>
<organism evidence="1 2">
    <name type="scientific">Streptomyces globisporus</name>
    <dbReference type="NCBI Taxonomy" id="1908"/>
    <lineage>
        <taxon>Bacteria</taxon>
        <taxon>Bacillati</taxon>
        <taxon>Actinomycetota</taxon>
        <taxon>Actinomycetes</taxon>
        <taxon>Kitasatosporales</taxon>
        <taxon>Streptomycetaceae</taxon>
        <taxon>Streptomyces</taxon>
    </lineage>
</organism>
<sequence>MSDIQELTLTVDLRDGLPERQLAELRWHLGLGPQPGHLTVVTDFPYVVVDDDGVPRVENEPRPLLAGSGPAWRTTGALCSALVARDGLPGGGWALTSRTEIHPDEAEEVGALLRWLAEHVHDTHRRDDGTVRIGYYRAHEDLTPTPLEVIDGQVDFVHALFPRSR</sequence>
<evidence type="ECO:0000313" key="2">
    <source>
        <dbReference type="Proteomes" id="UP001154015"/>
    </source>
</evidence>
<name>A0ABM9GQT1_STRGL</name>